<reference evidence="9" key="1">
    <citation type="submission" date="2014-09" db="EMBL/GenBank/DDBJ databases">
        <title>Genome sequence of the luminous mushroom Mycena chlorophos for searching fungal bioluminescence genes.</title>
        <authorList>
            <person name="Tanaka Y."/>
            <person name="Kasuga D."/>
            <person name="Oba Y."/>
            <person name="Hase S."/>
            <person name="Sato K."/>
            <person name="Oba Y."/>
            <person name="Sakakibara Y."/>
        </authorList>
    </citation>
    <scope>NUCLEOTIDE SEQUENCE</scope>
</reference>
<evidence type="ECO:0000256" key="7">
    <source>
        <dbReference type="ARBA" id="ARBA00023242"/>
    </source>
</evidence>
<keyword evidence="10" id="KW-1185">Reference proteome</keyword>
<keyword evidence="6" id="KW-0378">Hydrolase</keyword>
<gene>
    <name evidence="9" type="ORF">MCHLO_04331</name>
</gene>
<keyword evidence="7" id="KW-0539">Nucleus</keyword>
<dbReference type="PANTHER" id="PTHR22930">
    <property type="match status" value="1"/>
</dbReference>
<evidence type="ECO:0000313" key="10">
    <source>
        <dbReference type="Proteomes" id="UP000815677"/>
    </source>
</evidence>
<accession>A0ABQ0L6S2</accession>
<name>A0ABQ0L6S2_MYCCL</name>
<protein>
    <recommendedName>
        <fullName evidence="8">DDE Tnp4 domain-containing protein</fullName>
    </recommendedName>
</protein>
<evidence type="ECO:0000256" key="6">
    <source>
        <dbReference type="ARBA" id="ARBA00022801"/>
    </source>
</evidence>
<comment type="similarity">
    <text evidence="3">Belongs to the HARBI1 family.</text>
</comment>
<evidence type="ECO:0000256" key="1">
    <source>
        <dbReference type="ARBA" id="ARBA00001968"/>
    </source>
</evidence>
<keyword evidence="4" id="KW-0540">Nuclease</keyword>
<feature type="domain" description="DDE Tnp4" evidence="8">
    <location>
        <begin position="201"/>
        <end position="358"/>
    </location>
</feature>
<evidence type="ECO:0000256" key="4">
    <source>
        <dbReference type="ARBA" id="ARBA00022722"/>
    </source>
</evidence>
<comment type="cofactor">
    <cofactor evidence="1">
        <name>a divalent metal cation</name>
        <dbReference type="ChEBI" id="CHEBI:60240"/>
    </cofactor>
</comment>
<evidence type="ECO:0000256" key="2">
    <source>
        <dbReference type="ARBA" id="ARBA00004123"/>
    </source>
</evidence>
<proteinExistence type="inferred from homology"/>
<evidence type="ECO:0000313" key="9">
    <source>
        <dbReference type="EMBL" id="GAT46832.1"/>
    </source>
</evidence>
<dbReference type="InterPro" id="IPR045249">
    <property type="entry name" value="HARBI1-like"/>
</dbReference>
<evidence type="ECO:0000256" key="3">
    <source>
        <dbReference type="ARBA" id="ARBA00006958"/>
    </source>
</evidence>
<evidence type="ECO:0000259" key="8">
    <source>
        <dbReference type="Pfam" id="PF13359"/>
    </source>
</evidence>
<keyword evidence="5" id="KW-0479">Metal-binding</keyword>
<dbReference type="InterPro" id="IPR027806">
    <property type="entry name" value="HARBI1_dom"/>
</dbReference>
<dbReference type="Pfam" id="PF13359">
    <property type="entry name" value="DDE_Tnp_4"/>
    <property type="match status" value="1"/>
</dbReference>
<dbReference type="PANTHER" id="PTHR22930:SF85">
    <property type="entry name" value="GH03217P-RELATED"/>
    <property type="match status" value="1"/>
</dbReference>
<sequence length="376" mass="42796">MLWMMMRDTLLLADDSDDEEDDQLPLLMAKMTTDIETLRLIRTTRYLGPRERVAKAGNLHLAWIYAEGNENDEARFRNMLRLSPFAFSVLLHLIKDHPIFSNNSNSPQRPVELQLAVVLYRLGRYGNGASLEDVARTAAVSEGSVENFTRRVFTAIESLHELFVRPLTPDEKEVEKQWVEREMGFEPGAGGSWRHAWIMYDGTIVPLFAKPGLNGQGYYTRKSNYGLNVQIGNIPSSLRIVDYSLGHTGSAHDQLAFEGTAAYKYPEWLFEGEEFGLFDSAYTLTRWSICIIKEPAAQQPDNMAFNKKVSHLRVWSEHCMGALKGRWQCLRGLRVNIESNADHVEALRWITVCIILHNLVIDVEGESAVDVFREVS</sequence>
<organism evidence="9 10">
    <name type="scientific">Mycena chlorophos</name>
    <name type="common">Agaric fungus</name>
    <name type="synonym">Agaricus chlorophos</name>
    <dbReference type="NCBI Taxonomy" id="658473"/>
    <lineage>
        <taxon>Eukaryota</taxon>
        <taxon>Fungi</taxon>
        <taxon>Dikarya</taxon>
        <taxon>Basidiomycota</taxon>
        <taxon>Agaricomycotina</taxon>
        <taxon>Agaricomycetes</taxon>
        <taxon>Agaricomycetidae</taxon>
        <taxon>Agaricales</taxon>
        <taxon>Marasmiineae</taxon>
        <taxon>Mycenaceae</taxon>
        <taxon>Mycena</taxon>
    </lineage>
</organism>
<comment type="subcellular location">
    <subcellularLocation>
        <location evidence="2">Nucleus</location>
    </subcellularLocation>
</comment>
<dbReference type="Proteomes" id="UP000815677">
    <property type="component" value="Unassembled WGS sequence"/>
</dbReference>
<evidence type="ECO:0000256" key="5">
    <source>
        <dbReference type="ARBA" id="ARBA00022723"/>
    </source>
</evidence>
<dbReference type="EMBL" id="DF842898">
    <property type="protein sequence ID" value="GAT46832.1"/>
    <property type="molecule type" value="Genomic_DNA"/>
</dbReference>